<dbReference type="Proteomes" id="UP000676169">
    <property type="component" value="Chromosome"/>
</dbReference>
<keyword evidence="1" id="KW-0472">Membrane</keyword>
<evidence type="ECO:0000256" key="1">
    <source>
        <dbReference type="SAM" id="Phobius"/>
    </source>
</evidence>
<evidence type="ECO:0000313" key="3">
    <source>
        <dbReference type="Proteomes" id="UP000676169"/>
    </source>
</evidence>
<keyword evidence="1" id="KW-0812">Transmembrane</keyword>
<sequence>MLIILLECWLVTIAVSTVGGYFLGRPRDMGWSGAAWGLALGPLGLLLFMTRYP</sequence>
<protein>
    <submittedName>
        <fullName evidence="2">Uncharacterized protein</fullName>
    </submittedName>
</protein>
<proteinExistence type="predicted"/>
<dbReference type="RefSeq" id="WP_211633983.1">
    <property type="nucleotide sequence ID" value="NZ_CP073100.1"/>
</dbReference>
<organism evidence="2 3">
    <name type="scientific">Luteolibacter ambystomatis</name>
    <dbReference type="NCBI Taxonomy" id="2824561"/>
    <lineage>
        <taxon>Bacteria</taxon>
        <taxon>Pseudomonadati</taxon>
        <taxon>Verrucomicrobiota</taxon>
        <taxon>Verrucomicrobiia</taxon>
        <taxon>Verrucomicrobiales</taxon>
        <taxon>Verrucomicrobiaceae</taxon>
        <taxon>Luteolibacter</taxon>
    </lineage>
</organism>
<keyword evidence="3" id="KW-1185">Reference proteome</keyword>
<dbReference type="KEGG" id="lamb:KBB96_07415"/>
<gene>
    <name evidence="2" type="ORF">KBB96_07415</name>
</gene>
<dbReference type="AlphaFoldDB" id="A0A975J2D3"/>
<accession>A0A975J2D3</accession>
<reference evidence="2" key="1">
    <citation type="submission" date="2021-04" db="EMBL/GenBank/DDBJ databases">
        <title>Luteolibacter sp. 32A isolated from the skin of an Anderson's salamander (Ambystoma andersonii).</title>
        <authorList>
            <person name="Spergser J."/>
            <person name="Busse H.-J."/>
        </authorList>
    </citation>
    <scope>NUCLEOTIDE SEQUENCE</scope>
    <source>
        <strain evidence="2">32A</strain>
    </source>
</reference>
<keyword evidence="1" id="KW-1133">Transmembrane helix</keyword>
<feature type="transmembrane region" description="Helical" evidence="1">
    <location>
        <begin position="30"/>
        <end position="49"/>
    </location>
</feature>
<name>A0A975J2D3_9BACT</name>
<evidence type="ECO:0000313" key="2">
    <source>
        <dbReference type="EMBL" id="QUE52714.1"/>
    </source>
</evidence>
<dbReference type="EMBL" id="CP073100">
    <property type="protein sequence ID" value="QUE52714.1"/>
    <property type="molecule type" value="Genomic_DNA"/>
</dbReference>